<dbReference type="PANTHER" id="PTHR30383">
    <property type="entry name" value="THIOESTERASE 1/PROTEASE 1/LYSOPHOSPHOLIPASE L1"/>
    <property type="match status" value="1"/>
</dbReference>
<evidence type="ECO:0000256" key="1">
    <source>
        <dbReference type="SAM" id="SignalP"/>
    </source>
</evidence>
<dbReference type="GO" id="GO:0004622">
    <property type="term" value="F:phosphatidylcholine lysophospholipase activity"/>
    <property type="evidence" value="ECO:0007669"/>
    <property type="project" value="TreeGrafter"/>
</dbReference>
<dbReference type="InterPro" id="IPR013830">
    <property type="entry name" value="SGNH_hydro"/>
</dbReference>
<dbReference type="Proteomes" id="UP000249720">
    <property type="component" value="Unassembled WGS sequence"/>
</dbReference>
<dbReference type="RefSeq" id="WP_111294953.1">
    <property type="nucleotide sequence ID" value="NZ_QKZV01000004.1"/>
</dbReference>
<dbReference type="OrthoDB" id="9790057at2"/>
<dbReference type="InterPro" id="IPR036514">
    <property type="entry name" value="SGNH_hydro_sf"/>
</dbReference>
<comment type="caution">
    <text evidence="3">The sequence shown here is derived from an EMBL/GenBank/DDBJ whole genome shotgun (WGS) entry which is preliminary data.</text>
</comment>
<accession>A0A2W7RVJ6</accession>
<feature type="domain" description="SGNH hydrolase-type esterase" evidence="2">
    <location>
        <begin position="55"/>
        <end position="206"/>
    </location>
</feature>
<keyword evidence="1" id="KW-0732">Signal</keyword>
<protein>
    <submittedName>
        <fullName evidence="3">Lysophospholipase L1-like esterase</fullName>
    </submittedName>
</protein>
<reference evidence="3 4" key="1">
    <citation type="submission" date="2018-06" db="EMBL/GenBank/DDBJ databases">
        <title>Genomic Encyclopedia of Archaeal and Bacterial Type Strains, Phase II (KMG-II): from individual species to whole genera.</title>
        <authorList>
            <person name="Goeker M."/>
        </authorList>
    </citation>
    <scope>NUCLEOTIDE SEQUENCE [LARGE SCALE GENOMIC DNA]</scope>
    <source>
        <strain evidence="3 4">DSM 23241</strain>
    </source>
</reference>
<proteinExistence type="predicted"/>
<dbReference type="InterPro" id="IPR051532">
    <property type="entry name" value="Ester_Hydrolysis_Enzymes"/>
</dbReference>
<evidence type="ECO:0000313" key="4">
    <source>
        <dbReference type="Proteomes" id="UP000249720"/>
    </source>
</evidence>
<dbReference type="PANTHER" id="PTHR30383:SF5">
    <property type="entry name" value="SGNH HYDROLASE-TYPE ESTERASE DOMAIN-CONTAINING PROTEIN"/>
    <property type="match status" value="1"/>
</dbReference>
<sequence>MKKLLIVCLCIMSLGITNAQSPRFYDEIAAFKKQDSIHFPPKNAILFVGSSSFRKWTDVQSYFPNHTIINRGFGGSTLPDLIHYIPDIVWPYHPKQIVIYCGENDIAEDTTITPMQILDRVKTVLKLIREKYPTIPVDYVSIKPSPSRVQWLSKMRAANQLIQQYLKTQANTQFVNVFDAMLNKDGTINQSIFLSDELHMNANGYHIWQKILAPLLM</sequence>
<organism evidence="3 4">
    <name type="scientific">Hydrotalea sandarakina</name>
    <dbReference type="NCBI Taxonomy" id="1004304"/>
    <lineage>
        <taxon>Bacteria</taxon>
        <taxon>Pseudomonadati</taxon>
        <taxon>Bacteroidota</taxon>
        <taxon>Chitinophagia</taxon>
        <taxon>Chitinophagales</taxon>
        <taxon>Chitinophagaceae</taxon>
        <taxon>Hydrotalea</taxon>
    </lineage>
</organism>
<gene>
    <name evidence="3" type="ORF">LX80_01560</name>
</gene>
<evidence type="ECO:0000313" key="3">
    <source>
        <dbReference type="EMBL" id="PZX62866.1"/>
    </source>
</evidence>
<feature type="chain" id="PRO_5015985845" evidence="1">
    <location>
        <begin position="20"/>
        <end position="217"/>
    </location>
</feature>
<feature type="signal peptide" evidence="1">
    <location>
        <begin position="1"/>
        <end position="19"/>
    </location>
</feature>
<dbReference type="Pfam" id="PF13472">
    <property type="entry name" value="Lipase_GDSL_2"/>
    <property type="match status" value="1"/>
</dbReference>
<evidence type="ECO:0000259" key="2">
    <source>
        <dbReference type="Pfam" id="PF13472"/>
    </source>
</evidence>
<keyword evidence="4" id="KW-1185">Reference proteome</keyword>
<dbReference type="Gene3D" id="3.40.50.1110">
    <property type="entry name" value="SGNH hydrolase"/>
    <property type="match status" value="1"/>
</dbReference>
<dbReference type="AlphaFoldDB" id="A0A2W7RVJ6"/>
<dbReference type="EMBL" id="QKZV01000004">
    <property type="protein sequence ID" value="PZX62866.1"/>
    <property type="molecule type" value="Genomic_DNA"/>
</dbReference>
<name>A0A2W7RVJ6_9BACT</name>
<dbReference type="SUPFAM" id="SSF52266">
    <property type="entry name" value="SGNH hydrolase"/>
    <property type="match status" value="1"/>
</dbReference>